<proteinExistence type="predicted"/>
<dbReference type="EMBL" id="WKJJ01000014">
    <property type="protein sequence ID" value="MRV74386.1"/>
    <property type="molecule type" value="Genomic_DNA"/>
</dbReference>
<dbReference type="Proteomes" id="UP000446768">
    <property type="component" value="Unassembled WGS sequence"/>
</dbReference>
<comment type="subcellular location">
    <subcellularLocation>
        <location evidence="1">Membrane</location>
        <topology evidence="1">Multi-pass membrane protein</topology>
    </subcellularLocation>
</comment>
<protein>
    <submittedName>
        <fullName evidence="7">MFS transporter</fullName>
    </submittedName>
</protein>
<dbReference type="AlphaFoldDB" id="A0A7X2LUG4"/>
<feature type="transmembrane region" description="Helical" evidence="6">
    <location>
        <begin position="44"/>
        <end position="66"/>
    </location>
</feature>
<keyword evidence="5 6" id="KW-0472">Membrane</keyword>
<feature type="transmembrane region" description="Helical" evidence="6">
    <location>
        <begin position="258"/>
        <end position="282"/>
    </location>
</feature>
<dbReference type="SUPFAM" id="SSF103473">
    <property type="entry name" value="MFS general substrate transporter"/>
    <property type="match status" value="1"/>
</dbReference>
<evidence type="ECO:0000256" key="4">
    <source>
        <dbReference type="ARBA" id="ARBA00022989"/>
    </source>
</evidence>
<name>A0A7X2LUG4_9BURK</name>
<feature type="transmembrane region" description="Helical" evidence="6">
    <location>
        <begin position="294"/>
        <end position="313"/>
    </location>
</feature>
<keyword evidence="3 6" id="KW-0812">Transmembrane</keyword>
<dbReference type="PANTHER" id="PTHR43385:SF1">
    <property type="entry name" value="RIBOFLAVIN TRANSPORTER RIBJ"/>
    <property type="match status" value="1"/>
</dbReference>
<evidence type="ECO:0000313" key="8">
    <source>
        <dbReference type="Proteomes" id="UP000446768"/>
    </source>
</evidence>
<gene>
    <name evidence="7" type="ORF">GJ700_22005</name>
</gene>
<sequence>MPFRRINLAILACTQIMSWGALYYAIAILAPAMANDLGWRSETVIGAFSWSLLVSGAAATPVGMLIDRHGGRWVMGAGSLLCGAGFAALSNVHTVAAYYAAWTVLGVAMAMTMYEAAFATINREFGMQSRQAISTLTLFGGFASTVSWPLTQHLLGSLGWRETWLCYGVAHWLVCMPLHLLLQPGERLPPVANPGTASATSAAATATTAATPDTAPRDHTLAEAVRHPAFWKLGFAFSANSFIFAALSVHLIPLLQQYGHAAGVAVALAALVGPMQVAGRIGEMTVGRRALPQTIGKITFGALPAALLALLLFGRHGWAAAAFCVLYGMSNGILTIVRGTIPQMLFGRRHYGAISGALAGPSLLSRAAGPLAVAALVQAGSPAVLLLVLLVAALASLACYLLAIRH</sequence>
<dbReference type="GO" id="GO:0016020">
    <property type="term" value="C:membrane"/>
    <property type="evidence" value="ECO:0007669"/>
    <property type="project" value="UniProtKB-SubCell"/>
</dbReference>
<feature type="transmembrane region" description="Helical" evidence="6">
    <location>
        <begin position="99"/>
        <end position="121"/>
    </location>
</feature>
<dbReference type="InterPro" id="IPR036259">
    <property type="entry name" value="MFS_trans_sf"/>
</dbReference>
<accession>A0A7X2LUG4</accession>
<evidence type="ECO:0000256" key="5">
    <source>
        <dbReference type="ARBA" id="ARBA00023136"/>
    </source>
</evidence>
<feature type="transmembrane region" description="Helical" evidence="6">
    <location>
        <begin position="353"/>
        <end position="377"/>
    </location>
</feature>
<dbReference type="InterPro" id="IPR052983">
    <property type="entry name" value="MFS_Riboflavin_Transporter"/>
</dbReference>
<dbReference type="PANTHER" id="PTHR43385">
    <property type="entry name" value="RIBOFLAVIN TRANSPORTER RIBJ"/>
    <property type="match status" value="1"/>
</dbReference>
<dbReference type="RefSeq" id="WP_154377903.1">
    <property type="nucleotide sequence ID" value="NZ_WKJJ01000014.1"/>
</dbReference>
<feature type="transmembrane region" description="Helical" evidence="6">
    <location>
        <begin position="73"/>
        <end position="93"/>
    </location>
</feature>
<evidence type="ECO:0000256" key="1">
    <source>
        <dbReference type="ARBA" id="ARBA00004141"/>
    </source>
</evidence>
<dbReference type="InterPro" id="IPR011701">
    <property type="entry name" value="MFS"/>
</dbReference>
<evidence type="ECO:0000313" key="7">
    <source>
        <dbReference type="EMBL" id="MRV74386.1"/>
    </source>
</evidence>
<dbReference type="Pfam" id="PF07690">
    <property type="entry name" value="MFS_1"/>
    <property type="match status" value="1"/>
</dbReference>
<evidence type="ECO:0000256" key="3">
    <source>
        <dbReference type="ARBA" id="ARBA00022692"/>
    </source>
</evidence>
<dbReference type="Gene3D" id="1.20.1250.20">
    <property type="entry name" value="MFS general substrate transporter like domains"/>
    <property type="match status" value="1"/>
</dbReference>
<keyword evidence="2" id="KW-0813">Transport</keyword>
<reference evidence="7 8" key="1">
    <citation type="submission" date="2019-11" db="EMBL/GenBank/DDBJ databases">
        <title>Novel species isolated from a subtropical stream in China.</title>
        <authorList>
            <person name="Lu H."/>
        </authorList>
    </citation>
    <scope>NUCLEOTIDE SEQUENCE [LARGE SCALE GENOMIC DNA]</scope>
    <source>
        <strain evidence="7 8">FT92W</strain>
    </source>
</reference>
<feature type="transmembrane region" description="Helical" evidence="6">
    <location>
        <begin position="233"/>
        <end position="252"/>
    </location>
</feature>
<evidence type="ECO:0000256" key="6">
    <source>
        <dbReference type="SAM" id="Phobius"/>
    </source>
</evidence>
<keyword evidence="4 6" id="KW-1133">Transmembrane helix</keyword>
<feature type="transmembrane region" description="Helical" evidence="6">
    <location>
        <begin position="383"/>
        <end position="403"/>
    </location>
</feature>
<evidence type="ECO:0000256" key="2">
    <source>
        <dbReference type="ARBA" id="ARBA00022448"/>
    </source>
</evidence>
<organism evidence="7 8">
    <name type="scientific">Pseudoduganella rivuli</name>
    <dbReference type="NCBI Taxonomy" id="2666085"/>
    <lineage>
        <taxon>Bacteria</taxon>
        <taxon>Pseudomonadati</taxon>
        <taxon>Pseudomonadota</taxon>
        <taxon>Betaproteobacteria</taxon>
        <taxon>Burkholderiales</taxon>
        <taxon>Oxalobacteraceae</taxon>
        <taxon>Telluria group</taxon>
        <taxon>Pseudoduganella</taxon>
    </lineage>
</organism>
<comment type="caution">
    <text evidence="7">The sequence shown here is derived from an EMBL/GenBank/DDBJ whole genome shotgun (WGS) entry which is preliminary data.</text>
</comment>
<keyword evidence="8" id="KW-1185">Reference proteome</keyword>
<feature type="transmembrane region" description="Helical" evidence="6">
    <location>
        <begin position="319"/>
        <end position="341"/>
    </location>
</feature>
<dbReference type="GO" id="GO:0022857">
    <property type="term" value="F:transmembrane transporter activity"/>
    <property type="evidence" value="ECO:0007669"/>
    <property type="project" value="InterPro"/>
</dbReference>